<evidence type="ECO:0000313" key="1">
    <source>
        <dbReference type="EMBL" id="MCI84172.1"/>
    </source>
</evidence>
<keyword evidence="2" id="KW-1185">Reference proteome</keyword>
<reference evidence="1 2" key="1">
    <citation type="journal article" date="2018" name="Front. Plant Sci.">
        <title>Red Clover (Trifolium pratense) and Zigzag Clover (T. medium) - A Picture of Genomic Similarities and Differences.</title>
        <authorList>
            <person name="Dluhosova J."/>
            <person name="Istvanek J."/>
            <person name="Nedelnik J."/>
            <person name="Repkova J."/>
        </authorList>
    </citation>
    <scope>NUCLEOTIDE SEQUENCE [LARGE SCALE GENOMIC DNA]</scope>
    <source>
        <strain evidence="2">cv. 10/8</strain>
        <tissue evidence="1">Leaf</tissue>
    </source>
</reference>
<dbReference type="AlphaFoldDB" id="A0A392V9P6"/>
<sequence>MASSSQAVCHDRVSVKEGIGFTIGFLNSLKEG</sequence>
<organism evidence="1 2">
    <name type="scientific">Trifolium medium</name>
    <dbReference type="NCBI Taxonomy" id="97028"/>
    <lineage>
        <taxon>Eukaryota</taxon>
        <taxon>Viridiplantae</taxon>
        <taxon>Streptophyta</taxon>
        <taxon>Embryophyta</taxon>
        <taxon>Tracheophyta</taxon>
        <taxon>Spermatophyta</taxon>
        <taxon>Magnoliopsida</taxon>
        <taxon>eudicotyledons</taxon>
        <taxon>Gunneridae</taxon>
        <taxon>Pentapetalae</taxon>
        <taxon>rosids</taxon>
        <taxon>fabids</taxon>
        <taxon>Fabales</taxon>
        <taxon>Fabaceae</taxon>
        <taxon>Papilionoideae</taxon>
        <taxon>50 kb inversion clade</taxon>
        <taxon>NPAAA clade</taxon>
        <taxon>Hologalegina</taxon>
        <taxon>IRL clade</taxon>
        <taxon>Trifolieae</taxon>
        <taxon>Trifolium</taxon>
    </lineage>
</organism>
<accession>A0A392V9P6</accession>
<name>A0A392V9P6_9FABA</name>
<comment type="caution">
    <text evidence="1">The sequence shown here is derived from an EMBL/GenBank/DDBJ whole genome shotgun (WGS) entry which is preliminary data.</text>
</comment>
<dbReference type="Proteomes" id="UP000265520">
    <property type="component" value="Unassembled WGS sequence"/>
</dbReference>
<feature type="non-terminal residue" evidence="1">
    <location>
        <position position="32"/>
    </location>
</feature>
<dbReference type="EMBL" id="LXQA011084404">
    <property type="protein sequence ID" value="MCI84172.1"/>
    <property type="molecule type" value="Genomic_DNA"/>
</dbReference>
<protein>
    <submittedName>
        <fullName evidence="1">Uncharacterized protein</fullName>
    </submittedName>
</protein>
<evidence type="ECO:0000313" key="2">
    <source>
        <dbReference type="Proteomes" id="UP000265520"/>
    </source>
</evidence>
<proteinExistence type="predicted"/>